<evidence type="ECO:0000313" key="2">
    <source>
        <dbReference type="EMBL" id="CAI6229099.1"/>
    </source>
</evidence>
<gene>
    <name evidence="2" type="ORF">PDIGIT_LOCUS144</name>
</gene>
<protein>
    <submittedName>
        <fullName evidence="2">Uncharacterized protein</fullName>
    </submittedName>
</protein>
<evidence type="ECO:0000256" key="1">
    <source>
        <dbReference type="SAM" id="MobiDB-lite"/>
    </source>
</evidence>
<accession>A0A9W4U0D9</accession>
<keyword evidence="3" id="KW-1185">Reference proteome</keyword>
<sequence>MNQSKENNKKYQHLHTYIYCISINPLHWTKRTSWSNYFQNKMRSKREKKRNSTDQSRPPTPRIRNQETHSSHLHTLPHFLHTHSPYSQHVHPARPHHTKSDPHAPQLSHRPTHPPNPTTSYLR</sequence>
<dbReference type="AlphaFoldDB" id="A0A9W4U0D9"/>
<proteinExistence type="predicted"/>
<name>A0A9W4U0D9_9PLEO</name>
<comment type="caution">
    <text evidence="2">The sequence shown here is derived from an EMBL/GenBank/DDBJ whole genome shotgun (WGS) entry which is preliminary data.</text>
</comment>
<evidence type="ECO:0000313" key="3">
    <source>
        <dbReference type="Proteomes" id="UP001152607"/>
    </source>
</evidence>
<reference evidence="2" key="1">
    <citation type="submission" date="2023-01" db="EMBL/GenBank/DDBJ databases">
        <authorList>
            <person name="Van Ghelder C."/>
            <person name="Rancurel C."/>
        </authorList>
    </citation>
    <scope>NUCLEOTIDE SEQUENCE</scope>
    <source>
        <strain evidence="2">CNCM I-4278</strain>
    </source>
</reference>
<feature type="compositionally biased region" description="Low complexity" evidence="1">
    <location>
        <begin position="73"/>
        <end position="85"/>
    </location>
</feature>
<dbReference type="Proteomes" id="UP001152607">
    <property type="component" value="Unassembled WGS sequence"/>
</dbReference>
<feature type="region of interest" description="Disordered" evidence="1">
    <location>
        <begin position="39"/>
        <end position="123"/>
    </location>
</feature>
<dbReference type="EMBL" id="CAOQHR010000001">
    <property type="protein sequence ID" value="CAI6229099.1"/>
    <property type="molecule type" value="Genomic_DNA"/>
</dbReference>
<organism evidence="2 3">
    <name type="scientific">Periconia digitata</name>
    <dbReference type="NCBI Taxonomy" id="1303443"/>
    <lineage>
        <taxon>Eukaryota</taxon>
        <taxon>Fungi</taxon>
        <taxon>Dikarya</taxon>
        <taxon>Ascomycota</taxon>
        <taxon>Pezizomycotina</taxon>
        <taxon>Dothideomycetes</taxon>
        <taxon>Pleosporomycetidae</taxon>
        <taxon>Pleosporales</taxon>
        <taxon>Massarineae</taxon>
        <taxon>Periconiaceae</taxon>
        <taxon>Periconia</taxon>
    </lineage>
</organism>